<proteinExistence type="predicted"/>
<organism evidence="2 3">
    <name type="scientific">Sorangium cellulosum</name>
    <name type="common">Polyangium cellulosum</name>
    <dbReference type="NCBI Taxonomy" id="56"/>
    <lineage>
        <taxon>Bacteria</taxon>
        <taxon>Pseudomonadati</taxon>
        <taxon>Myxococcota</taxon>
        <taxon>Polyangia</taxon>
        <taxon>Polyangiales</taxon>
        <taxon>Polyangiaceae</taxon>
        <taxon>Sorangium</taxon>
    </lineage>
</organism>
<sequence>MASAVLAGGAVARAQPTAAPLQLEYRAAAGCPTEADFRERVVARLRRPLGAADAATAYVVTVEKRDRRFTGRLGVRAADGAASDRDVSGDTCDDVVAALAVVTALAIGAHAADAPTTAAVPVASASASAAAAPPAPVGGELPRPPAPAPPPPPVPATDAAARLTLGAQLLYGAMLGPRAFGARLFAEPPVGATDRDIGPLRFHADLEVSSDIPAAGGSASFRLAAVAADACPFGAAYGALRLAPCARVEGGLLSASRRGGAPVRSAARGWLAIAVPVRARLLLWGPLVLDAEAGIRMPLLRGGLLVEGAEAVAPPPIEGVSAIGLGWAIP</sequence>
<dbReference type="RefSeq" id="WP_061612080.1">
    <property type="nucleotide sequence ID" value="NZ_JEMA01000985.1"/>
</dbReference>
<dbReference type="OrthoDB" id="5509626at2"/>
<name>A0A150Q6K0_SORCE</name>
<evidence type="ECO:0000256" key="1">
    <source>
        <dbReference type="SAM" id="MobiDB-lite"/>
    </source>
</evidence>
<evidence type="ECO:0000313" key="3">
    <source>
        <dbReference type="Proteomes" id="UP000075260"/>
    </source>
</evidence>
<evidence type="ECO:0000313" key="2">
    <source>
        <dbReference type="EMBL" id="KYF63589.1"/>
    </source>
</evidence>
<gene>
    <name evidence="2" type="ORF">BE15_20930</name>
</gene>
<feature type="compositionally biased region" description="Pro residues" evidence="1">
    <location>
        <begin position="142"/>
        <end position="155"/>
    </location>
</feature>
<reference evidence="2 3" key="1">
    <citation type="submission" date="2014-02" db="EMBL/GenBank/DDBJ databases">
        <title>The small core and large imbalanced accessory genome model reveals a collaborative survival strategy of Sorangium cellulosum strains in nature.</title>
        <authorList>
            <person name="Han K."/>
            <person name="Peng R."/>
            <person name="Blom J."/>
            <person name="Li Y.-Z."/>
        </authorList>
    </citation>
    <scope>NUCLEOTIDE SEQUENCE [LARGE SCALE GENOMIC DNA]</scope>
    <source>
        <strain evidence="2 3">So0008-312</strain>
    </source>
</reference>
<comment type="caution">
    <text evidence="2">The sequence shown here is derived from an EMBL/GenBank/DDBJ whole genome shotgun (WGS) entry which is preliminary data.</text>
</comment>
<protein>
    <submittedName>
        <fullName evidence="2">Uncharacterized protein</fullName>
    </submittedName>
</protein>
<dbReference type="EMBL" id="JEMA01000985">
    <property type="protein sequence ID" value="KYF63589.1"/>
    <property type="molecule type" value="Genomic_DNA"/>
</dbReference>
<dbReference type="Proteomes" id="UP000075260">
    <property type="component" value="Unassembled WGS sequence"/>
</dbReference>
<dbReference type="AlphaFoldDB" id="A0A150Q6K0"/>
<feature type="region of interest" description="Disordered" evidence="1">
    <location>
        <begin position="131"/>
        <end position="158"/>
    </location>
</feature>
<accession>A0A150Q6K0</accession>